<feature type="chain" id="PRO_5047249348" description="Outer membrane protein beta-barrel domain-containing protein" evidence="1">
    <location>
        <begin position="22"/>
        <end position="213"/>
    </location>
</feature>
<evidence type="ECO:0000313" key="2">
    <source>
        <dbReference type="EMBL" id="MBD8002262.1"/>
    </source>
</evidence>
<evidence type="ECO:0000256" key="1">
    <source>
        <dbReference type="SAM" id="SignalP"/>
    </source>
</evidence>
<dbReference type="RefSeq" id="WP_178255853.1">
    <property type="nucleotide sequence ID" value="NZ_JACSPQ010000006.1"/>
</dbReference>
<name>A0ABR8VBY9_9BACT</name>
<evidence type="ECO:0008006" key="4">
    <source>
        <dbReference type="Google" id="ProtNLM"/>
    </source>
</evidence>
<keyword evidence="3" id="KW-1185">Reference proteome</keyword>
<dbReference type="Proteomes" id="UP000616346">
    <property type="component" value="Unassembled WGS sequence"/>
</dbReference>
<evidence type="ECO:0000313" key="3">
    <source>
        <dbReference type="Proteomes" id="UP000616346"/>
    </source>
</evidence>
<accession>A0ABR8VBY9</accession>
<sequence>MRKFRLLLALFFLSLCMTVHSQEQERFSFSVSAGKGNLFGKSNLSVMGCEYRSAYDKGFDANMKAAYLVNRIFQIGVKYDFFQSAGDFTLSNGSMVVSDAELNYIAPQVGIRKNITNKLLCEFMVGAGYVHYKNSGEYGGNEYKATKGFCASNFDASFFYRIYNHVYLGIGASFMGGNASSFDMDGAGTVDLEGRDKLKLRKGDVFVTVRCQL</sequence>
<protein>
    <recommendedName>
        <fullName evidence="4">Outer membrane protein beta-barrel domain-containing protein</fullName>
    </recommendedName>
</protein>
<keyword evidence="1" id="KW-0732">Signal</keyword>
<gene>
    <name evidence="2" type="ORF">H9626_08570</name>
</gene>
<reference evidence="2 3" key="1">
    <citation type="submission" date="2020-08" db="EMBL/GenBank/DDBJ databases">
        <title>A Genomic Blueprint of the Chicken Gut Microbiome.</title>
        <authorList>
            <person name="Gilroy R."/>
            <person name="Ravi A."/>
            <person name="Getino M."/>
            <person name="Pursley I."/>
            <person name="Horton D.L."/>
            <person name="Alikhan N.-F."/>
            <person name="Baker D."/>
            <person name="Gharbi K."/>
            <person name="Hall N."/>
            <person name="Watson M."/>
            <person name="Adriaenssens E.M."/>
            <person name="Foster-Nyarko E."/>
            <person name="Jarju S."/>
            <person name="Secka A."/>
            <person name="Antonio M."/>
            <person name="Oren A."/>
            <person name="Chaudhuri R."/>
            <person name="La Ragione R.M."/>
            <person name="Hildebrand F."/>
            <person name="Pallen M.J."/>
        </authorList>
    </citation>
    <scope>NUCLEOTIDE SEQUENCE [LARGE SCALE GENOMIC DNA]</scope>
    <source>
        <strain evidence="2 3">Sa1YUN3</strain>
    </source>
</reference>
<feature type="signal peptide" evidence="1">
    <location>
        <begin position="1"/>
        <end position="21"/>
    </location>
</feature>
<proteinExistence type="predicted"/>
<organism evidence="2 3">
    <name type="scientific">Phocaeicola faecium</name>
    <dbReference type="NCBI Taxonomy" id="2762213"/>
    <lineage>
        <taxon>Bacteria</taxon>
        <taxon>Pseudomonadati</taxon>
        <taxon>Bacteroidota</taxon>
        <taxon>Bacteroidia</taxon>
        <taxon>Bacteroidales</taxon>
        <taxon>Bacteroidaceae</taxon>
        <taxon>Phocaeicola</taxon>
    </lineage>
</organism>
<dbReference type="EMBL" id="JACSPQ010000006">
    <property type="protein sequence ID" value="MBD8002262.1"/>
    <property type="molecule type" value="Genomic_DNA"/>
</dbReference>
<comment type="caution">
    <text evidence="2">The sequence shown here is derived from an EMBL/GenBank/DDBJ whole genome shotgun (WGS) entry which is preliminary data.</text>
</comment>